<organism evidence="6 7">
    <name type="scientific">Alternaria tenuissima</name>
    <dbReference type="NCBI Taxonomy" id="119927"/>
    <lineage>
        <taxon>Eukaryota</taxon>
        <taxon>Fungi</taxon>
        <taxon>Dikarya</taxon>
        <taxon>Ascomycota</taxon>
        <taxon>Pezizomycotina</taxon>
        <taxon>Dothideomycetes</taxon>
        <taxon>Pleosporomycetidae</taxon>
        <taxon>Pleosporales</taxon>
        <taxon>Pleosporineae</taxon>
        <taxon>Pleosporaceae</taxon>
        <taxon>Alternaria</taxon>
        <taxon>Alternaria sect. Alternaria</taxon>
        <taxon>Alternaria alternata complex</taxon>
    </lineage>
</organism>
<proteinExistence type="predicted"/>
<sequence>MEVAGVVIGALALVGVFEDCLELLSQIGAARSMEKDYVLLATRLDLQRALLLQWAERMNIYDEETYDARLSEPTIASLIYRTLICIRQLLQDGDVLQQRYGLKAVEASETNEPSTTVSNPLMTRIRKLSLDLQSRRDAKKPESERIRYSHSSSGISRKTKRSRSCFEASQSDQAELSHQNLDDKYQNKRPRHDTYRSRFEYPKQLSYEINRDKATVSKKIKWTIRDKDQFDGLVRKLSELILDIDRLVPPQRGEAPKHTILARDMQALNSVRELRKIMHASITDSSELINITQRAIDEACTKLILDHLWFRLIDDRRNNVVEAHSNTLEWAIRPPTSDAAWDDLGDWLRSGSDIYWIHGKPGSGKSTLMKFLFYHPRVISSLQEWAGERKLTVASFFLWNIGSVEQSSQEGLARGLLYHILEQNLELVPAVFPYMWQEAQSGVVDLRLPSNSEMKTAFKQIGAQQTTGAFAFFIDGLDEFTGNHRDGISFIQSFITSANIKILVSSRPIDTCVAAFSSAPKLRLQDLTEPDIEKYINDVLRSHPYIRQANCVSDATLEGLVDDIRSKASGVFLWVVLACRAITEGFEAYDDAEELRRRVDELPPELEQLFRHILNGLPTRFIKQSAKLLRVCYTSRLLQFESRIPAFRLAWAHEKNMKTDELGDFTPDSLDERKARSAMLKGRLRSRCRGLLELTTKGNDLVNGPSVVFMHRTVFEFLSAPGVWELDCLQIDDPEFDATTVLAYMACYVLCVHKTTINNGMIYVAARYMQELEKSSISTLRRLLNCFSDALMQSINDVHASSARIGHDPSINEATLLIAIELDLTTFVGDHDLRKTIAVRKLRIHDGSLRYNLLYHALRKPLIFSSLAVPDEFPCSTAMINILIQAGCTSNESIALSGTDKKTCWESWLESMCMATFEHTPEIRSAEITVLMIRAGALVGDAHSAREQDKLKSVLRKVSGSQSVAKRIENLQDREKWIALCNDIAGALTPMIL</sequence>
<dbReference type="Gene3D" id="3.40.50.300">
    <property type="entry name" value="P-loop containing nucleotide triphosphate hydrolases"/>
    <property type="match status" value="1"/>
</dbReference>
<evidence type="ECO:0000313" key="7">
    <source>
        <dbReference type="Proteomes" id="UP000292340"/>
    </source>
</evidence>
<evidence type="ECO:0000256" key="1">
    <source>
        <dbReference type="ARBA" id="ARBA00022737"/>
    </source>
</evidence>
<feature type="domain" description="Prion-inhibition and propagation HeLo" evidence="3">
    <location>
        <begin position="5"/>
        <end position="276"/>
    </location>
</feature>
<dbReference type="Pfam" id="PF25053">
    <property type="entry name" value="DUF7791"/>
    <property type="match status" value="1"/>
</dbReference>
<dbReference type="PANTHER" id="PTHR10039">
    <property type="entry name" value="AMELOGENIN"/>
    <property type="match status" value="1"/>
</dbReference>
<accession>A0AB37WHV5</accession>
<comment type="caution">
    <text evidence="6">The sequence shown here is derived from an EMBL/GenBank/DDBJ whole genome shotgun (WGS) entry which is preliminary data.</text>
</comment>
<feature type="region of interest" description="Disordered" evidence="2">
    <location>
        <begin position="132"/>
        <end position="195"/>
    </location>
</feature>
<dbReference type="Pfam" id="PF24883">
    <property type="entry name" value="NPHP3_N"/>
    <property type="match status" value="1"/>
</dbReference>
<evidence type="ECO:0000259" key="3">
    <source>
        <dbReference type="Pfam" id="PF14479"/>
    </source>
</evidence>
<feature type="compositionally biased region" description="Basic and acidic residues" evidence="2">
    <location>
        <begin position="180"/>
        <end position="195"/>
    </location>
</feature>
<dbReference type="EMBL" id="PDXB01000017">
    <property type="protein sequence ID" value="RYN26178.1"/>
    <property type="molecule type" value="Genomic_DNA"/>
</dbReference>
<feature type="compositionally biased region" description="Basic and acidic residues" evidence="2">
    <location>
        <begin position="133"/>
        <end position="147"/>
    </location>
</feature>
<dbReference type="Proteomes" id="UP000292340">
    <property type="component" value="Unassembled WGS sequence"/>
</dbReference>
<reference evidence="6" key="2">
    <citation type="journal article" date="2019" name="bioRxiv">
        <title>Genomics, evolutionary history and diagnostics of the Alternaria alternata species group including apple and Asian pear pathotypes.</title>
        <authorList>
            <person name="Armitage A.D."/>
            <person name="Cockerton H.M."/>
            <person name="Sreenivasaprasad S."/>
            <person name="Woodhall J.W."/>
            <person name="Lane C.R."/>
            <person name="Harrison R.J."/>
            <person name="Clarkson J.P."/>
        </authorList>
    </citation>
    <scope>NUCLEOTIDE SEQUENCE</scope>
    <source>
        <strain evidence="6">FERA 1164</strain>
    </source>
</reference>
<dbReference type="SUPFAM" id="SSF52540">
    <property type="entry name" value="P-loop containing nucleoside triphosphate hydrolases"/>
    <property type="match status" value="1"/>
</dbReference>
<feature type="domain" description="DUF7791" evidence="5">
    <location>
        <begin position="618"/>
        <end position="743"/>
    </location>
</feature>
<dbReference type="InterPro" id="IPR056884">
    <property type="entry name" value="NPHP3-like_N"/>
</dbReference>
<protein>
    <recommendedName>
        <fullName evidence="8">Prion-inhibition and propagation HeLo domain-containing protein</fullName>
    </recommendedName>
</protein>
<dbReference type="InterPro" id="IPR029498">
    <property type="entry name" value="HeLo_dom"/>
</dbReference>
<dbReference type="InterPro" id="IPR027417">
    <property type="entry name" value="P-loop_NTPase"/>
</dbReference>
<dbReference type="Gene3D" id="1.20.120.1020">
    <property type="entry name" value="Prion-inhibition and propagation, HeLo domain"/>
    <property type="match status" value="1"/>
</dbReference>
<name>A0AB37WHV5_9PLEO</name>
<evidence type="ECO:0000259" key="4">
    <source>
        <dbReference type="Pfam" id="PF24883"/>
    </source>
</evidence>
<dbReference type="InterPro" id="IPR038305">
    <property type="entry name" value="HeLo_sf"/>
</dbReference>
<gene>
    <name evidence="6" type="ORF">AA0115_g7158</name>
</gene>
<dbReference type="AlphaFoldDB" id="A0AB37WHV5"/>
<reference evidence="6" key="1">
    <citation type="submission" date="2017-10" db="EMBL/GenBank/DDBJ databases">
        <authorList>
            <person name="Armitage A.D."/>
            <person name="Barbara D.J."/>
            <person name="Woodhall J.W."/>
            <person name="Sreenivasaprasad S."/>
            <person name="Lane C.R."/>
            <person name="Clarkson J.P."/>
            <person name="Harrison R.J."/>
        </authorList>
    </citation>
    <scope>NUCLEOTIDE SEQUENCE</scope>
    <source>
        <strain evidence="6">FERA 1164</strain>
    </source>
</reference>
<dbReference type="Pfam" id="PF14479">
    <property type="entry name" value="HeLo"/>
    <property type="match status" value="1"/>
</dbReference>
<feature type="domain" description="Nephrocystin 3-like N-terminal" evidence="4">
    <location>
        <begin position="345"/>
        <end position="507"/>
    </location>
</feature>
<dbReference type="PANTHER" id="PTHR10039:SF5">
    <property type="entry name" value="NACHT DOMAIN-CONTAINING PROTEIN"/>
    <property type="match status" value="1"/>
</dbReference>
<evidence type="ECO:0000313" key="6">
    <source>
        <dbReference type="EMBL" id="RYN26178.1"/>
    </source>
</evidence>
<keyword evidence="1" id="KW-0677">Repeat</keyword>
<evidence type="ECO:0000259" key="5">
    <source>
        <dbReference type="Pfam" id="PF25053"/>
    </source>
</evidence>
<evidence type="ECO:0000256" key="2">
    <source>
        <dbReference type="SAM" id="MobiDB-lite"/>
    </source>
</evidence>
<dbReference type="InterPro" id="IPR056693">
    <property type="entry name" value="DUF7791"/>
</dbReference>
<feature type="compositionally biased region" description="Polar residues" evidence="2">
    <location>
        <begin position="167"/>
        <end position="179"/>
    </location>
</feature>
<evidence type="ECO:0008006" key="8">
    <source>
        <dbReference type="Google" id="ProtNLM"/>
    </source>
</evidence>